<evidence type="ECO:0000313" key="8">
    <source>
        <dbReference type="Proteomes" id="UP000887540"/>
    </source>
</evidence>
<keyword evidence="5 7" id="KW-1133">Transmembrane helix</keyword>
<dbReference type="GO" id="GO:0005337">
    <property type="term" value="F:nucleoside transmembrane transporter activity"/>
    <property type="evidence" value="ECO:0007669"/>
    <property type="project" value="InterPro"/>
</dbReference>
<comment type="subcellular location">
    <subcellularLocation>
        <location evidence="1">Membrane</location>
        <topology evidence="1">Multi-pass membrane protein</topology>
    </subcellularLocation>
</comment>
<keyword evidence="4 7" id="KW-0812">Transmembrane</keyword>
<feature type="transmembrane region" description="Helical" evidence="7">
    <location>
        <begin position="322"/>
        <end position="346"/>
    </location>
</feature>
<feature type="transmembrane region" description="Helical" evidence="7">
    <location>
        <begin position="40"/>
        <end position="68"/>
    </location>
</feature>
<dbReference type="PIRSF" id="PIRSF016379">
    <property type="entry name" value="ENT"/>
    <property type="match status" value="1"/>
</dbReference>
<evidence type="ECO:0000313" key="9">
    <source>
        <dbReference type="WBParaSite" id="ACRNAN_scaffold822.g30276.t1"/>
    </source>
</evidence>
<dbReference type="PRINTS" id="PR01130">
    <property type="entry name" value="DERENTRNSPRT"/>
</dbReference>
<keyword evidence="8" id="KW-1185">Reference proteome</keyword>
<feature type="transmembrane region" description="Helical" evidence="7">
    <location>
        <begin position="88"/>
        <end position="112"/>
    </location>
</feature>
<feature type="transmembrane region" description="Helical" evidence="7">
    <location>
        <begin position="353"/>
        <end position="370"/>
    </location>
</feature>
<protein>
    <submittedName>
        <fullName evidence="9">Equilibrative nucleoside transporter 1</fullName>
    </submittedName>
</protein>
<dbReference type="AlphaFoldDB" id="A0A914EJM5"/>
<proteinExistence type="inferred from homology"/>
<feature type="transmembrane region" description="Helical" evidence="7">
    <location>
        <begin position="425"/>
        <end position="447"/>
    </location>
</feature>
<accession>A0A914EJM5</accession>
<evidence type="ECO:0000256" key="2">
    <source>
        <dbReference type="ARBA" id="ARBA00007965"/>
    </source>
</evidence>
<dbReference type="GO" id="GO:0005886">
    <property type="term" value="C:plasma membrane"/>
    <property type="evidence" value="ECO:0007669"/>
    <property type="project" value="TreeGrafter"/>
</dbReference>
<keyword evidence="3" id="KW-0813">Transport</keyword>
<evidence type="ECO:0000256" key="5">
    <source>
        <dbReference type="ARBA" id="ARBA00022989"/>
    </source>
</evidence>
<sequence length="456" mass="51468">MVNDDHLPHKGAAVEREPFIEGHMKADDLDGPPPNDRYRIVYWIIVLHGIGALMPWNMLISIAPQYYMDYKLVPEGTNVTKPDYAVNFFSYLGFFSQLPNLLLNLMNLFIVVKGSLTPRIVISLLLVGASVIFTISFIFVNTSTWTLGFFIMTMASVVVLNSANGIYQNSVYGLVADFPVHFTNAVILGNNVCGIFVTLLLIITTIYTSDVEWSAFYFFLIALTIVVGCLVSFLLLPKSRFYRYYTKKGLKLREVGNNGESEKVTLSLFYGVFKEAWLSMLNVFLVFFVTLAVFPAVLTNTPLFPPGKDQDFIIRLLHEKKIYVLVTTFLNFNVFAVIGNSIANLVQWPSPKYLWMVVFPRLFFIPIFLFCNYGGSNRSSTFPVLIENEWSFIVLIALMSLSHGYLSSLSMMYAPKAVDESKARIAGMMSAFFLVLGITLGINFTFIESHIFVVTQ</sequence>
<evidence type="ECO:0000256" key="4">
    <source>
        <dbReference type="ARBA" id="ARBA00022692"/>
    </source>
</evidence>
<feature type="transmembrane region" description="Helical" evidence="7">
    <location>
        <begin position="215"/>
        <end position="236"/>
    </location>
</feature>
<dbReference type="PANTHER" id="PTHR10332:SF80">
    <property type="entry name" value="EQUILIBRATIVE NUCLEOSIDE TRANSPORTER 2, ISOFORM A"/>
    <property type="match status" value="1"/>
</dbReference>
<evidence type="ECO:0000256" key="7">
    <source>
        <dbReference type="SAM" id="Phobius"/>
    </source>
</evidence>
<evidence type="ECO:0000256" key="1">
    <source>
        <dbReference type="ARBA" id="ARBA00004141"/>
    </source>
</evidence>
<dbReference type="InterPro" id="IPR036259">
    <property type="entry name" value="MFS_trans_sf"/>
</dbReference>
<dbReference type="Proteomes" id="UP000887540">
    <property type="component" value="Unplaced"/>
</dbReference>
<dbReference type="InterPro" id="IPR002259">
    <property type="entry name" value="Eqnu_transpt"/>
</dbReference>
<dbReference type="WBParaSite" id="ACRNAN_scaffold822.g30276.t1">
    <property type="protein sequence ID" value="ACRNAN_scaffold822.g30276.t1"/>
    <property type="gene ID" value="ACRNAN_scaffold822.g30276"/>
</dbReference>
<dbReference type="Pfam" id="PF01733">
    <property type="entry name" value="Nucleoside_tran"/>
    <property type="match status" value="1"/>
</dbReference>
<dbReference type="PANTHER" id="PTHR10332">
    <property type="entry name" value="EQUILIBRATIVE NUCLEOSIDE TRANSPORTER"/>
    <property type="match status" value="1"/>
</dbReference>
<comment type="similarity">
    <text evidence="2">Belongs to the SLC29A/ENT transporter (TC 2.A.57) family.</text>
</comment>
<feature type="transmembrane region" description="Helical" evidence="7">
    <location>
        <begin position="390"/>
        <end position="413"/>
    </location>
</feature>
<organism evidence="8 9">
    <name type="scientific">Acrobeloides nanus</name>
    <dbReference type="NCBI Taxonomy" id="290746"/>
    <lineage>
        <taxon>Eukaryota</taxon>
        <taxon>Metazoa</taxon>
        <taxon>Ecdysozoa</taxon>
        <taxon>Nematoda</taxon>
        <taxon>Chromadorea</taxon>
        <taxon>Rhabditida</taxon>
        <taxon>Tylenchina</taxon>
        <taxon>Cephalobomorpha</taxon>
        <taxon>Cephaloboidea</taxon>
        <taxon>Cephalobidae</taxon>
        <taxon>Acrobeloides</taxon>
    </lineage>
</organism>
<dbReference type="SUPFAM" id="SSF103473">
    <property type="entry name" value="MFS general substrate transporter"/>
    <property type="match status" value="1"/>
</dbReference>
<feature type="transmembrane region" description="Helical" evidence="7">
    <location>
        <begin position="119"/>
        <end position="139"/>
    </location>
</feature>
<evidence type="ECO:0000256" key="6">
    <source>
        <dbReference type="ARBA" id="ARBA00023136"/>
    </source>
</evidence>
<evidence type="ECO:0000256" key="3">
    <source>
        <dbReference type="ARBA" id="ARBA00022448"/>
    </source>
</evidence>
<keyword evidence="6 7" id="KW-0472">Membrane</keyword>
<name>A0A914EJM5_9BILA</name>
<feature type="transmembrane region" description="Helical" evidence="7">
    <location>
        <begin position="188"/>
        <end position="209"/>
    </location>
</feature>
<feature type="transmembrane region" description="Helical" evidence="7">
    <location>
        <begin position="145"/>
        <end position="167"/>
    </location>
</feature>
<reference evidence="9" key="1">
    <citation type="submission" date="2022-11" db="UniProtKB">
        <authorList>
            <consortium name="WormBaseParasite"/>
        </authorList>
    </citation>
    <scope>IDENTIFICATION</scope>
</reference>
<feature type="transmembrane region" description="Helical" evidence="7">
    <location>
        <begin position="276"/>
        <end position="298"/>
    </location>
</feature>